<evidence type="ECO:0000259" key="3">
    <source>
        <dbReference type="PROSITE" id="PS51471"/>
    </source>
</evidence>
<comment type="caution">
    <text evidence="4">The sequence shown here is derived from an EMBL/GenBank/DDBJ whole genome shotgun (WGS) entry which is preliminary data.</text>
</comment>
<reference evidence="4 5" key="1">
    <citation type="submission" date="2016-07" db="EMBL/GenBank/DDBJ databases">
        <title>Pervasive Adenine N6-methylation of Active Genes in Fungi.</title>
        <authorList>
            <consortium name="DOE Joint Genome Institute"/>
            <person name="Mondo S.J."/>
            <person name="Dannebaum R.O."/>
            <person name="Kuo R.C."/>
            <person name="Labutti K."/>
            <person name="Haridas S."/>
            <person name="Kuo A."/>
            <person name="Salamov A."/>
            <person name="Ahrendt S.R."/>
            <person name="Lipzen A."/>
            <person name="Sullivan W."/>
            <person name="Andreopoulos W.B."/>
            <person name="Clum A."/>
            <person name="Lindquist E."/>
            <person name="Daum C."/>
            <person name="Ramamoorthy G.K."/>
            <person name="Gryganskyi A."/>
            <person name="Culley D."/>
            <person name="Magnuson J.K."/>
            <person name="James T.Y."/>
            <person name="O'Malley M.A."/>
            <person name="Stajich J.E."/>
            <person name="Spatafora J.W."/>
            <person name="Visel A."/>
            <person name="Grigoriev I.V."/>
        </authorList>
    </citation>
    <scope>NUCLEOTIDE SEQUENCE [LARGE SCALE GENOMIC DNA]</scope>
    <source>
        <strain evidence="4 5">CBS 115471</strain>
    </source>
</reference>
<name>A0A1Y2A9S6_9PLEO</name>
<dbReference type="GO" id="GO:0044283">
    <property type="term" value="P:small molecule biosynthetic process"/>
    <property type="evidence" value="ECO:0007669"/>
    <property type="project" value="UniProtKB-ARBA"/>
</dbReference>
<proteinExistence type="inferred from homology"/>
<keyword evidence="2" id="KW-0408">Iron</keyword>
<dbReference type="STRING" id="1231657.A0A1Y2A9S6"/>
<dbReference type="AlphaFoldDB" id="A0A1Y2A9S6"/>
<keyword evidence="5" id="KW-1185">Reference proteome</keyword>
<comment type="similarity">
    <text evidence="1 2">Belongs to the iron/ascorbate-dependent oxidoreductase family.</text>
</comment>
<dbReference type="Gene3D" id="2.60.120.330">
    <property type="entry name" value="B-lactam Antibiotic, Isopenicillin N Synthase, Chain"/>
    <property type="match status" value="1"/>
</dbReference>
<dbReference type="InterPro" id="IPR027443">
    <property type="entry name" value="IPNS-like_sf"/>
</dbReference>
<protein>
    <recommendedName>
        <fullName evidence="3">Fe2OG dioxygenase domain-containing protein</fullName>
    </recommendedName>
</protein>
<evidence type="ECO:0000313" key="5">
    <source>
        <dbReference type="Proteomes" id="UP000193144"/>
    </source>
</evidence>
<evidence type="ECO:0000256" key="1">
    <source>
        <dbReference type="ARBA" id="ARBA00008056"/>
    </source>
</evidence>
<dbReference type="Pfam" id="PF03171">
    <property type="entry name" value="2OG-FeII_Oxy"/>
    <property type="match status" value="1"/>
</dbReference>
<organism evidence="4 5">
    <name type="scientific">Clohesyomyces aquaticus</name>
    <dbReference type="NCBI Taxonomy" id="1231657"/>
    <lineage>
        <taxon>Eukaryota</taxon>
        <taxon>Fungi</taxon>
        <taxon>Dikarya</taxon>
        <taxon>Ascomycota</taxon>
        <taxon>Pezizomycotina</taxon>
        <taxon>Dothideomycetes</taxon>
        <taxon>Pleosporomycetidae</taxon>
        <taxon>Pleosporales</taxon>
        <taxon>Lindgomycetaceae</taxon>
        <taxon>Clohesyomyces</taxon>
    </lineage>
</organism>
<dbReference type="SUPFAM" id="SSF51197">
    <property type="entry name" value="Clavaminate synthase-like"/>
    <property type="match status" value="1"/>
</dbReference>
<evidence type="ECO:0000256" key="2">
    <source>
        <dbReference type="RuleBase" id="RU003682"/>
    </source>
</evidence>
<gene>
    <name evidence="4" type="ORF">BCR34DRAFT_472117</name>
</gene>
<dbReference type="InterPro" id="IPR026992">
    <property type="entry name" value="DIOX_N"/>
</dbReference>
<feature type="domain" description="Fe2OG dioxygenase" evidence="3">
    <location>
        <begin position="211"/>
        <end position="326"/>
    </location>
</feature>
<dbReference type="EMBL" id="MCFA01000003">
    <property type="protein sequence ID" value="ORY19299.1"/>
    <property type="molecule type" value="Genomic_DNA"/>
</dbReference>
<dbReference type="OrthoDB" id="288590at2759"/>
<dbReference type="Proteomes" id="UP000193144">
    <property type="component" value="Unassembled WGS sequence"/>
</dbReference>
<accession>A0A1Y2A9S6</accession>
<dbReference type="PANTHER" id="PTHR47990">
    <property type="entry name" value="2-OXOGLUTARATE (2OG) AND FE(II)-DEPENDENT OXYGENASE SUPERFAMILY PROTEIN-RELATED"/>
    <property type="match status" value="1"/>
</dbReference>
<dbReference type="PRINTS" id="PR00682">
    <property type="entry name" value="IPNSYNTHASE"/>
</dbReference>
<keyword evidence="2" id="KW-0560">Oxidoreductase</keyword>
<sequence>MAAAVSIARATDSTTLQEARSTDYIKSRLGSSKPAVVNDADFKIPIIDISPSFSSSLAARQAVADQIHAACTTSGFFYITQHGVSTASRTGILRQAERFFKEYPRDKKEEMHLRKSKLGYGWEPSSYTSIAGDVESKEAFNFGYEGGLDREGGDGLYRNLDGTSECGNMWPEEGKLEGFYKGVRAYYAEVLQLSRHIFRLFALSLSLPENYFDPMMTHPGGICRLLHYPPPTSPQPSTASSDEEIGLGAHTDYECFTLLHSSSAPGLEILTPSGSWHRAVPVPGSFIVNVADFLMRWTNGVYKSTIHRVVNRGSEERYSVPFFFSVNYDQVVETLETCLKEGEESKYPPIKAGEYILERLNTTTKDGKGFFGNADVVEGK</sequence>
<evidence type="ECO:0000313" key="4">
    <source>
        <dbReference type="EMBL" id="ORY19299.1"/>
    </source>
</evidence>
<dbReference type="Pfam" id="PF14226">
    <property type="entry name" value="DIOX_N"/>
    <property type="match status" value="1"/>
</dbReference>
<dbReference type="PROSITE" id="PS51471">
    <property type="entry name" value="FE2OG_OXY"/>
    <property type="match status" value="1"/>
</dbReference>
<dbReference type="InterPro" id="IPR044861">
    <property type="entry name" value="IPNS-like_FE2OG_OXY"/>
</dbReference>
<dbReference type="InterPro" id="IPR050231">
    <property type="entry name" value="Iron_ascorbate_oxido_reductase"/>
</dbReference>
<dbReference type="InterPro" id="IPR005123">
    <property type="entry name" value="Oxoglu/Fe-dep_dioxygenase_dom"/>
</dbReference>
<dbReference type="GO" id="GO:0016491">
    <property type="term" value="F:oxidoreductase activity"/>
    <property type="evidence" value="ECO:0007669"/>
    <property type="project" value="UniProtKB-KW"/>
</dbReference>
<keyword evidence="2" id="KW-0479">Metal-binding</keyword>
<dbReference type="GO" id="GO:0046872">
    <property type="term" value="F:metal ion binding"/>
    <property type="evidence" value="ECO:0007669"/>
    <property type="project" value="UniProtKB-KW"/>
</dbReference>